<evidence type="ECO:0000256" key="1">
    <source>
        <dbReference type="SAM" id="Phobius"/>
    </source>
</evidence>
<dbReference type="InterPro" id="IPR009544">
    <property type="entry name" value="DUF1163"/>
</dbReference>
<dbReference type="EMBL" id="CP094529">
    <property type="protein sequence ID" value="UOE37763.1"/>
    <property type="molecule type" value="Genomic_DNA"/>
</dbReference>
<reference evidence="2 3" key="1">
    <citation type="submission" date="2022-03" db="EMBL/GenBank/DDBJ databases">
        <title>Chryseobacterium sp. isolated from the Andong Sikhe.</title>
        <authorList>
            <person name="Won M."/>
            <person name="Kim S.-J."/>
            <person name="Kwon S.-W."/>
        </authorList>
    </citation>
    <scope>NUCLEOTIDE SEQUENCE [LARGE SCALE GENOMIC DNA]</scope>
    <source>
        <strain evidence="2 3">ADR-1</strain>
    </source>
</reference>
<dbReference type="RefSeq" id="WP_243576149.1">
    <property type="nucleotide sequence ID" value="NZ_CP094529.1"/>
</dbReference>
<evidence type="ECO:0000313" key="2">
    <source>
        <dbReference type="EMBL" id="UOE37763.1"/>
    </source>
</evidence>
<keyword evidence="1" id="KW-0812">Transmembrane</keyword>
<evidence type="ECO:0000313" key="3">
    <source>
        <dbReference type="Proteomes" id="UP000831068"/>
    </source>
</evidence>
<keyword evidence="1" id="KW-1133">Transmembrane helix</keyword>
<dbReference type="Proteomes" id="UP000831068">
    <property type="component" value="Chromosome"/>
</dbReference>
<keyword evidence="3" id="KW-1185">Reference proteome</keyword>
<name>A0ABY4BF30_9FLAO</name>
<organism evidence="2 3">
    <name type="scientific">Chryseobacterium oryzae</name>
    <dbReference type="NCBI Taxonomy" id="2929799"/>
    <lineage>
        <taxon>Bacteria</taxon>
        <taxon>Pseudomonadati</taxon>
        <taxon>Bacteroidota</taxon>
        <taxon>Flavobacteriia</taxon>
        <taxon>Flavobacteriales</taxon>
        <taxon>Weeksellaceae</taxon>
        <taxon>Chryseobacterium group</taxon>
        <taxon>Chryseobacterium</taxon>
    </lineage>
</organism>
<sequence>MRNFTDNKPLLQNIQNNDIKEIKRILIDNIFFLQGNREEINKAIRYALDKSDFRFDENKDLEVSNINDKERCFSEEQFNLGENYSEERYNVLVDLYNEVYANKEYIYENEPATDNNKVAKIVAVAVGVGITVYILYRILD</sequence>
<protein>
    <submittedName>
        <fullName evidence="2">DUF1163 domain-containing protein</fullName>
    </submittedName>
</protein>
<gene>
    <name evidence="2" type="ORF">MTP08_11960</name>
</gene>
<dbReference type="Pfam" id="PF06651">
    <property type="entry name" value="DUF1163"/>
    <property type="match status" value="1"/>
</dbReference>
<proteinExistence type="predicted"/>
<accession>A0ABY4BF30</accession>
<keyword evidence="1" id="KW-0472">Membrane</keyword>
<feature type="transmembrane region" description="Helical" evidence="1">
    <location>
        <begin position="121"/>
        <end position="139"/>
    </location>
</feature>